<feature type="transmembrane region" description="Helical" evidence="2">
    <location>
        <begin position="125"/>
        <end position="146"/>
    </location>
</feature>
<keyword evidence="2" id="KW-0472">Membrane</keyword>
<accession>A0A542EI16</accession>
<dbReference type="AlphaFoldDB" id="A0A542EI16"/>
<evidence type="ECO:0000256" key="3">
    <source>
        <dbReference type="SAM" id="SignalP"/>
    </source>
</evidence>
<evidence type="ECO:0000256" key="1">
    <source>
        <dbReference type="SAM" id="MobiDB-lite"/>
    </source>
</evidence>
<protein>
    <submittedName>
        <fullName evidence="4">Putative membrane protein (TIGR02234 family)</fullName>
    </submittedName>
</protein>
<proteinExistence type="predicted"/>
<evidence type="ECO:0000313" key="4">
    <source>
        <dbReference type="EMBL" id="TQJ14980.1"/>
    </source>
</evidence>
<dbReference type="Pfam" id="PF09534">
    <property type="entry name" value="Trp_oprn_chp"/>
    <property type="match status" value="1"/>
</dbReference>
<keyword evidence="3" id="KW-0732">Signal</keyword>
<name>A0A542EI16_9MICO</name>
<evidence type="ECO:0000313" key="5">
    <source>
        <dbReference type="Proteomes" id="UP000320806"/>
    </source>
</evidence>
<keyword evidence="5" id="KW-1185">Reference proteome</keyword>
<feature type="transmembrane region" description="Helical" evidence="2">
    <location>
        <begin position="47"/>
        <end position="67"/>
    </location>
</feature>
<feature type="chain" id="PRO_5022103416" evidence="3">
    <location>
        <begin position="25"/>
        <end position="185"/>
    </location>
</feature>
<feature type="signal peptide" evidence="3">
    <location>
        <begin position="1"/>
        <end position="24"/>
    </location>
</feature>
<dbReference type="RefSeq" id="WP_170221902.1">
    <property type="nucleotide sequence ID" value="NZ_BAABCI010000006.1"/>
</dbReference>
<dbReference type="InterPro" id="IPR019051">
    <property type="entry name" value="Trp_biosyn_TM_oprn/chp"/>
</dbReference>
<reference evidence="4 5" key="1">
    <citation type="submission" date="2019-06" db="EMBL/GenBank/DDBJ databases">
        <title>Sequencing the genomes of 1000 actinobacteria strains.</title>
        <authorList>
            <person name="Klenk H.-P."/>
        </authorList>
    </citation>
    <scope>NUCLEOTIDE SEQUENCE [LARGE SCALE GENOMIC DNA]</scope>
    <source>
        <strain evidence="4 5">DSM 19828</strain>
    </source>
</reference>
<keyword evidence="2" id="KW-0812">Transmembrane</keyword>
<sequence length="185" mass="18713">MSKRQVLTTAFVVAVALLALTSRAWVTGTVIDTITGTTQASVKGNKASPPAFAGALVALAAVIALLSSKRVGRIIASVALMLAGVMAAYGALRSLLDPSGVVRTWVSTSGGHADARVTDAAATAWSWPALAAGVLLAVLGVLALAGGRRWSGLGEKYDAPTAPKESDWDQLSAGKDPTAATADDD</sequence>
<dbReference type="EMBL" id="VFMO01000001">
    <property type="protein sequence ID" value="TQJ14980.1"/>
    <property type="molecule type" value="Genomic_DNA"/>
</dbReference>
<organism evidence="4 5">
    <name type="scientific">Yimella lutea</name>
    <dbReference type="NCBI Taxonomy" id="587872"/>
    <lineage>
        <taxon>Bacteria</taxon>
        <taxon>Bacillati</taxon>
        <taxon>Actinomycetota</taxon>
        <taxon>Actinomycetes</taxon>
        <taxon>Micrococcales</taxon>
        <taxon>Dermacoccaceae</taxon>
        <taxon>Yimella</taxon>
    </lineage>
</organism>
<keyword evidence="2" id="KW-1133">Transmembrane helix</keyword>
<feature type="transmembrane region" description="Helical" evidence="2">
    <location>
        <begin position="74"/>
        <end position="92"/>
    </location>
</feature>
<evidence type="ECO:0000256" key="2">
    <source>
        <dbReference type="SAM" id="Phobius"/>
    </source>
</evidence>
<dbReference type="Proteomes" id="UP000320806">
    <property type="component" value="Unassembled WGS sequence"/>
</dbReference>
<feature type="region of interest" description="Disordered" evidence="1">
    <location>
        <begin position="153"/>
        <end position="185"/>
    </location>
</feature>
<gene>
    <name evidence="4" type="ORF">FB459_2497</name>
</gene>
<comment type="caution">
    <text evidence="4">The sequence shown here is derived from an EMBL/GenBank/DDBJ whole genome shotgun (WGS) entry which is preliminary data.</text>
</comment>